<dbReference type="Pfam" id="PF04463">
    <property type="entry name" value="2-thiour_desulf"/>
    <property type="match status" value="1"/>
</dbReference>
<gene>
    <name evidence="1" type="ORF">AU492_02830</name>
</gene>
<evidence type="ECO:0000313" key="2">
    <source>
        <dbReference type="Proteomes" id="UP000250186"/>
    </source>
</evidence>
<organism evidence="1 2">
    <name type="scientific">Lonsdalea populi</name>
    <dbReference type="NCBI Taxonomy" id="1172565"/>
    <lineage>
        <taxon>Bacteria</taxon>
        <taxon>Pseudomonadati</taxon>
        <taxon>Pseudomonadota</taxon>
        <taxon>Gammaproteobacteria</taxon>
        <taxon>Enterobacterales</taxon>
        <taxon>Pectobacteriaceae</taxon>
        <taxon>Lonsdalea</taxon>
    </lineage>
</organism>
<dbReference type="EMBL" id="LUSW01000004">
    <property type="protein sequence ID" value="RAT37231.1"/>
    <property type="molecule type" value="Genomic_DNA"/>
</dbReference>
<name>A0ABX9EW95_9GAMM</name>
<accession>A0ABX9EW95</accession>
<dbReference type="Proteomes" id="UP000250186">
    <property type="component" value="Unassembled WGS sequence"/>
</dbReference>
<dbReference type="PANTHER" id="PTHR30087:SF1">
    <property type="entry name" value="HYPOTHETICAL CYTOSOLIC PROTEIN"/>
    <property type="match status" value="1"/>
</dbReference>
<dbReference type="PANTHER" id="PTHR30087">
    <property type="entry name" value="INNER MEMBRANE PROTEIN"/>
    <property type="match status" value="1"/>
</dbReference>
<dbReference type="InterPro" id="IPR007553">
    <property type="entry name" value="2-thiour_desulf"/>
</dbReference>
<sequence length="164" mass="17929">MMNKILISACLAGFSVRYNGSNKSTVRHYLDQWQQEQRLIVFCPELAAGFPTPRPSAEIIPTQSRNEVIASGARVVEETGSDVTEHYILGAWLALEMAQRHRCQFALLTDGSPSCGSQTVYSGHFNGETVAGNGVTAELLRSRGLEVFSDGEILSLIERVNQVG</sequence>
<proteinExistence type="predicted"/>
<reference evidence="1 2" key="1">
    <citation type="submission" date="2016-02" db="EMBL/GenBank/DDBJ databases">
        <title>Species-wide whole genome sequencing reveals diversity, host range in Lonsdalea quercina.</title>
        <authorList>
            <person name="Li Y."/>
        </authorList>
    </citation>
    <scope>NUCLEOTIDE SEQUENCE [LARGE SCALE GENOMIC DNA]</scope>
    <source>
        <strain evidence="1 2">CFCC 12721</strain>
    </source>
</reference>
<keyword evidence="2" id="KW-1185">Reference proteome</keyword>
<evidence type="ECO:0000313" key="1">
    <source>
        <dbReference type="EMBL" id="RAT37231.1"/>
    </source>
</evidence>
<comment type="caution">
    <text evidence="1">The sequence shown here is derived from an EMBL/GenBank/DDBJ whole genome shotgun (WGS) entry which is preliminary data.</text>
</comment>
<protein>
    <submittedName>
        <fullName evidence="1">Purine-nucleoside phosphorylase</fullName>
    </submittedName>
</protein>